<dbReference type="InterPro" id="IPR001173">
    <property type="entry name" value="Glyco_trans_2-like"/>
</dbReference>
<dbReference type="OrthoDB" id="9771846at2"/>
<keyword evidence="7" id="KW-1185">Reference proteome</keyword>
<dbReference type="EMBL" id="CAQI01000038">
    <property type="protein sequence ID" value="CCQ45561.1"/>
    <property type="molecule type" value="Genomic_DNA"/>
</dbReference>
<name>A0A024H1F5_9MICC</name>
<evidence type="ECO:0000256" key="2">
    <source>
        <dbReference type="ARBA" id="ARBA00006739"/>
    </source>
</evidence>
<dbReference type="InterPro" id="IPR029044">
    <property type="entry name" value="Nucleotide-diphossugar_trans"/>
</dbReference>
<dbReference type="RefSeq" id="WP_050054556.1">
    <property type="nucleotide sequence ID" value="NZ_CAQI01000038.1"/>
</dbReference>
<comment type="pathway">
    <text evidence="1">Cell wall biogenesis; cell wall polysaccharide biosynthesis.</text>
</comment>
<protein>
    <submittedName>
        <fullName evidence="6">Glycosyl transferase 2 family protein</fullName>
    </submittedName>
</protein>
<evidence type="ECO:0000259" key="5">
    <source>
        <dbReference type="Pfam" id="PF00535"/>
    </source>
</evidence>
<evidence type="ECO:0000313" key="6">
    <source>
        <dbReference type="EMBL" id="CCQ45561.1"/>
    </source>
</evidence>
<evidence type="ECO:0000256" key="1">
    <source>
        <dbReference type="ARBA" id="ARBA00004776"/>
    </source>
</evidence>
<dbReference type="SUPFAM" id="SSF53448">
    <property type="entry name" value="Nucleotide-diphospho-sugar transferases"/>
    <property type="match status" value="1"/>
</dbReference>
<evidence type="ECO:0000256" key="3">
    <source>
        <dbReference type="ARBA" id="ARBA00022676"/>
    </source>
</evidence>
<dbReference type="GO" id="GO:0016757">
    <property type="term" value="F:glycosyltransferase activity"/>
    <property type="evidence" value="ECO:0007669"/>
    <property type="project" value="UniProtKB-KW"/>
</dbReference>
<proteinExistence type="inferred from homology"/>
<dbReference type="Pfam" id="PF00535">
    <property type="entry name" value="Glycos_transf_2"/>
    <property type="match status" value="1"/>
</dbReference>
<evidence type="ECO:0000313" key="7">
    <source>
        <dbReference type="Proteomes" id="UP000035722"/>
    </source>
</evidence>
<comment type="similarity">
    <text evidence="2">Belongs to the glycosyltransferase 2 family.</text>
</comment>
<evidence type="ECO:0000256" key="4">
    <source>
        <dbReference type="ARBA" id="ARBA00022679"/>
    </source>
</evidence>
<feature type="domain" description="Glycosyltransferase 2-like" evidence="5">
    <location>
        <begin position="9"/>
        <end position="117"/>
    </location>
</feature>
<sequence>MKSTATAAIVSVFNPDERILDNASALLSQVKHVVIVDDGSPQNPQQILQGLRDLGCTVERLPRNSGIAAALNAGIELARGLPERPKFILTMDQDSLLDEGYVAALEEAAVSAEKAGVRAGLIAPASIRGLPTRRAGHKNGVPLGGEPIQSGLLVPVSVIEEIGAFQTELFIDGVDTEFFLRCESAGFKTVIAPNAALNHTLGTMTRARLLGADVSFRGVPVRVRTAATWRYYYLFRNRILLARKYWRGHPGWALKGFLADYRHLAIVTLLAPGRLERLSAAAAGIVAGVAGKAGPRRTR</sequence>
<gene>
    <name evidence="6" type="ORF">ARTSIC4J27_1507</name>
</gene>
<organism evidence="6 7">
    <name type="scientific">Pseudarthrobacter siccitolerans</name>
    <dbReference type="NCBI Taxonomy" id="861266"/>
    <lineage>
        <taxon>Bacteria</taxon>
        <taxon>Bacillati</taxon>
        <taxon>Actinomycetota</taxon>
        <taxon>Actinomycetes</taxon>
        <taxon>Micrococcales</taxon>
        <taxon>Micrococcaceae</taxon>
        <taxon>Pseudarthrobacter</taxon>
    </lineage>
</organism>
<dbReference type="PANTHER" id="PTHR43179:SF12">
    <property type="entry name" value="GALACTOFURANOSYLTRANSFERASE GLFT2"/>
    <property type="match status" value="1"/>
</dbReference>
<dbReference type="Gene3D" id="3.90.550.10">
    <property type="entry name" value="Spore Coat Polysaccharide Biosynthesis Protein SpsA, Chain A"/>
    <property type="match status" value="1"/>
</dbReference>
<keyword evidence="3" id="KW-0328">Glycosyltransferase</keyword>
<accession>A0A024H1F5</accession>
<reference evidence="7" key="1">
    <citation type="journal article" date="2014" name="Genome Announc.">
        <title>Genome Sequence of Arthrobacter siccitolerans 4J27, a Xeroprotectant-Producing Desiccation-Tolerant Microorganism.</title>
        <authorList>
            <person name="Manzanera M."/>
            <person name="Santa-Cruz-Calvo L."/>
            <person name="Vilchez J.I."/>
            <person name="Garcia-Fontana C."/>
            <person name="Silva-Castro G.A."/>
            <person name="Calvo C."/>
            <person name="Gonzalez-Lopez J."/>
        </authorList>
    </citation>
    <scope>NUCLEOTIDE SEQUENCE [LARGE SCALE GENOMIC DNA]</scope>
    <source>
        <strain evidence="7">4J27</strain>
    </source>
</reference>
<comment type="caution">
    <text evidence="6">The sequence shown here is derived from an EMBL/GenBank/DDBJ whole genome shotgun (WGS) entry which is preliminary data.</text>
</comment>
<keyword evidence="4 6" id="KW-0808">Transferase</keyword>
<dbReference type="Proteomes" id="UP000035722">
    <property type="component" value="Unassembled WGS sequence"/>
</dbReference>
<dbReference type="AlphaFoldDB" id="A0A024H1F5"/>
<dbReference type="STRING" id="861266.ARTSIC4J27_1507"/>
<dbReference type="PANTHER" id="PTHR43179">
    <property type="entry name" value="RHAMNOSYLTRANSFERASE WBBL"/>
    <property type="match status" value="1"/>
</dbReference>